<dbReference type="Pfam" id="PF04542">
    <property type="entry name" value="Sigma70_r2"/>
    <property type="match status" value="1"/>
</dbReference>
<dbReference type="NCBIfam" id="TIGR02937">
    <property type="entry name" value="sigma70-ECF"/>
    <property type="match status" value="1"/>
</dbReference>
<dbReference type="InterPro" id="IPR039425">
    <property type="entry name" value="RNA_pol_sigma-70-like"/>
</dbReference>
<keyword evidence="2" id="KW-0805">Transcription regulation</keyword>
<dbReference type="Proteomes" id="UP000247569">
    <property type="component" value="Unassembled WGS sequence"/>
</dbReference>
<comment type="similarity">
    <text evidence="1">Belongs to the sigma-70 factor family. ECF subfamily.</text>
</comment>
<accession>A0A318KDY8</accession>
<dbReference type="RefSeq" id="WP_040743288.1">
    <property type="nucleotide sequence ID" value="NZ_QJKF01000001.1"/>
</dbReference>
<dbReference type="PANTHER" id="PTHR43133:SF66">
    <property type="entry name" value="ECF RNA POLYMERASE SIGMA FACTOR SIGK"/>
    <property type="match status" value="1"/>
</dbReference>
<proteinExistence type="inferred from homology"/>
<feature type="domain" description="RNA polymerase sigma-70 region 2" evidence="6">
    <location>
        <begin position="58"/>
        <end position="124"/>
    </location>
</feature>
<dbReference type="SUPFAM" id="SSF88659">
    <property type="entry name" value="Sigma3 and sigma4 domains of RNA polymerase sigma factors"/>
    <property type="match status" value="1"/>
</dbReference>
<dbReference type="InterPro" id="IPR036388">
    <property type="entry name" value="WH-like_DNA-bd_sf"/>
</dbReference>
<keyword evidence="4" id="KW-0238">DNA-binding</keyword>
<comment type="caution">
    <text evidence="8">The sequence shown here is derived from an EMBL/GenBank/DDBJ whole genome shotgun (WGS) entry which is preliminary data.</text>
</comment>
<dbReference type="AlphaFoldDB" id="A0A318KDY8"/>
<dbReference type="SUPFAM" id="SSF88946">
    <property type="entry name" value="Sigma2 domain of RNA polymerase sigma factors"/>
    <property type="match status" value="1"/>
</dbReference>
<keyword evidence="9" id="KW-1185">Reference proteome</keyword>
<dbReference type="CDD" id="cd06171">
    <property type="entry name" value="Sigma70_r4"/>
    <property type="match status" value="1"/>
</dbReference>
<evidence type="ECO:0000259" key="6">
    <source>
        <dbReference type="Pfam" id="PF04542"/>
    </source>
</evidence>
<organism evidence="8 9">
    <name type="scientific">Nocardia tenerifensis</name>
    <dbReference type="NCBI Taxonomy" id="228006"/>
    <lineage>
        <taxon>Bacteria</taxon>
        <taxon>Bacillati</taxon>
        <taxon>Actinomycetota</taxon>
        <taxon>Actinomycetes</taxon>
        <taxon>Mycobacteriales</taxon>
        <taxon>Nocardiaceae</taxon>
        <taxon>Nocardia</taxon>
    </lineage>
</organism>
<dbReference type="OrthoDB" id="9784272at2"/>
<evidence type="ECO:0000256" key="5">
    <source>
        <dbReference type="ARBA" id="ARBA00023163"/>
    </source>
</evidence>
<dbReference type="InterPro" id="IPR007627">
    <property type="entry name" value="RNA_pol_sigma70_r2"/>
</dbReference>
<evidence type="ECO:0000256" key="4">
    <source>
        <dbReference type="ARBA" id="ARBA00023125"/>
    </source>
</evidence>
<dbReference type="InterPro" id="IPR013324">
    <property type="entry name" value="RNA_pol_sigma_r3/r4-like"/>
</dbReference>
<dbReference type="GO" id="GO:0016987">
    <property type="term" value="F:sigma factor activity"/>
    <property type="evidence" value="ECO:0007669"/>
    <property type="project" value="UniProtKB-KW"/>
</dbReference>
<dbReference type="Pfam" id="PF08281">
    <property type="entry name" value="Sigma70_r4_2"/>
    <property type="match status" value="1"/>
</dbReference>
<keyword evidence="5" id="KW-0804">Transcription</keyword>
<evidence type="ECO:0000259" key="7">
    <source>
        <dbReference type="Pfam" id="PF08281"/>
    </source>
</evidence>
<dbReference type="InterPro" id="IPR013249">
    <property type="entry name" value="RNA_pol_sigma70_r4_t2"/>
</dbReference>
<dbReference type="InterPro" id="IPR013325">
    <property type="entry name" value="RNA_pol_sigma_r2"/>
</dbReference>
<sequence>MPHKPELAAIRLRRNTGGGGPPACSIRVDPDELARSRRLIELLDAVATGDREAFTEFYRATSHRVFGLALRILRAHAAAEEITQEVYLQAWSLAAGYDRKQSSPMGWLMMLTHRRAVDRVRREESAATREIAFGQAHLGRDHDVVAEEVGQLLDEQSVLDCLDTLTTIQREAVALAYYSGRTYSEVADHLEVPLPTIKSRIRDGLKRLEDCLTGSGTR</sequence>
<dbReference type="EMBL" id="QJKF01000001">
    <property type="protein sequence ID" value="PXX71009.1"/>
    <property type="molecule type" value="Genomic_DNA"/>
</dbReference>
<protein>
    <submittedName>
        <fullName evidence="8">RNA polymerase sigma-70 factor (ECF subfamily)</fullName>
    </submittedName>
</protein>
<evidence type="ECO:0000313" key="8">
    <source>
        <dbReference type="EMBL" id="PXX71009.1"/>
    </source>
</evidence>
<dbReference type="GO" id="GO:0003677">
    <property type="term" value="F:DNA binding"/>
    <property type="evidence" value="ECO:0007669"/>
    <property type="project" value="UniProtKB-KW"/>
</dbReference>
<dbReference type="GO" id="GO:0006352">
    <property type="term" value="P:DNA-templated transcription initiation"/>
    <property type="evidence" value="ECO:0007669"/>
    <property type="project" value="InterPro"/>
</dbReference>
<dbReference type="InterPro" id="IPR014284">
    <property type="entry name" value="RNA_pol_sigma-70_dom"/>
</dbReference>
<gene>
    <name evidence="8" type="ORF">DFR70_101430</name>
</gene>
<evidence type="ECO:0000256" key="1">
    <source>
        <dbReference type="ARBA" id="ARBA00010641"/>
    </source>
</evidence>
<reference evidence="8 9" key="1">
    <citation type="submission" date="2018-05" db="EMBL/GenBank/DDBJ databases">
        <title>Genomic Encyclopedia of Type Strains, Phase IV (KMG-IV): sequencing the most valuable type-strain genomes for metagenomic binning, comparative biology and taxonomic classification.</title>
        <authorList>
            <person name="Goeker M."/>
        </authorList>
    </citation>
    <scope>NUCLEOTIDE SEQUENCE [LARGE SCALE GENOMIC DNA]</scope>
    <source>
        <strain evidence="8 9">DSM 44704</strain>
    </source>
</reference>
<feature type="domain" description="RNA polymerase sigma factor 70 region 4 type 2" evidence="7">
    <location>
        <begin position="156"/>
        <end position="208"/>
    </location>
</feature>
<evidence type="ECO:0000256" key="3">
    <source>
        <dbReference type="ARBA" id="ARBA00023082"/>
    </source>
</evidence>
<evidence type="ECO:0000313" key="9">
    <source>
        <dbReference type="Proteomes" id="UP000247569"/>
    </source>
</evidence>
<dbReference type="PANTHER" id="PTHR43133">
    <property type="entry name" value="RNA POLYMERASE ECF-TYPE SIGMA FACTO"/>
    <property type="match status" value="1"/>
</dbReference>
<name>A0A318KDY8_9NOCA</name>
<dbReference type="NCBIfam" id="NF007228">
    <property type="entry name" value="PRK09646.1"/>
    <property type="match status" value="1"/>
</dbReference>
<dbReference type="Gene3D" id="1.10.1740.10">
    <property type="match status" value="1"/>
</dbReference>
<dbReference type="Gene3D" id="1.10.10.10">
    <property type="entry name" value="Winged helix-like DNA-binding domain superfamily/Winged helix DNA-binding domain"/>
    <property type="match status" value="1"/>
</dbReference>
<keyword evidence="3" id="KW-0731">Sigma factor</keyword>
<evidence type="ECO:0000256" key="2">
    <source>
        <dbReference type="ARBA" id="ARBA00023015"/>
    </source>
</evidence>